<accession>A0A5C6M5D0</accession>
<evidence type="ECO:0000256" key="7">
    <source>
        <dbReference type="SAM" id="Phobius"/>
    </source>
</evidence>
<evidence type="ECO:0000256" key="5">
    <source>
        <dbReference type="ARBA" id="ARBA00023157"/>
    </source>
</evidence>
<feature type="transmembrane region" description="Helical" evidence="7">
    <location>
        <begin position="337"/>
        <end position="357"/>
    </location>
</feature>
<comment type="caution">
    <text evidence="9">The sequence shown here is derived from an EMBL/GenBank/DDBJ whole genome shotgun (WGS) entry which is preliminary data.</text>
</comment>
<dbReference type="InterPro" id="IPR053934">
    <property type="entry name" value="HTTM_dom"/>
</dbReference>
<sequence length="518" mass="57574">MSWFGDQVREIGMSVKKGVKSLFTGLEQFFFAEEAPYGLALVRMCLPTVALIPMFRRFFRVRELYSADGCPQQLAELFGNGRLLPELPAEFAAALYGVMLFALICGVFGFRTRLSFLIGAPLYIYFNMLDAIGTMTKYSVIAAHVLLILSISDCGAVWSVDAVLKRRAGGGGLSVLPVRVPVWPARLIQILFAAIYFGAAITKVQTPEFFSGEQMRYWLVSNWNWPNPIGELMALSPAMLMVSGYITVVWEVTFPFLAWRPLGRFAALGMGVAFHVMTIFALGLWIFPFICTTCYLAFLQESDIAAIRAMVAKLRIRWEWLGRPRVMAAMLLERRPVMVPLAGIWLAAGLVVAVGSVEADYRLDVYGIRSNGAPLALPAMDMATVRQMINSQEPLREKDKFFSFDIGSMVMAGQLANRRSQFAAGEVIIAQCNLNPPHEDLWVECVIQDAEDRVIDVAGQFVTRDQLYAKFNYLTAEKLVPGQYWVVLKSSGQEVSRRPFELTGDAIGGRGAEGLLAN</sequence>
<evidence type="ECO:0000256" key="3">
    <source>
        <dbReference type="ARBA" id="ARBA00022989"/>
    </source>
</evidence>
<dbReference type="Proteomes" id="UP000321083">
    <property type="component" value="Unassembled WGS sequence"/>
</dbReference>
<dbReference type="InterPro" id="IPR007782">
    <property type="entry name" value="VKG_COase"/>
</dbReference>
<name>A0A5C6M5D0_9PLAN</name>
<evidence type="ECO:0000313" key="9">
    <source>
        <dbReference type="EMBL" id="TWW09403.1"/>
    </source>
</evidence>
<keyword evidence="2 7" id="KW-0812">Transmembrane</keyword>
<comment type="subcellular location">
    <subcellularLocation>
        <location evidence="1">Endomembrane system</location>
        <topology evidence="1">Multi-pass membrane protein</topology>
    </subcellularLocation>
</comment>
<reference evidence="9 10" key="2">
    <citation type="submission" date="2019-08" db="EMBL/GenBank/DDBJ databases">
        <authorList>
            <person name="Henke P."/>
        </authorList>
    </citation>
    <scope>NUCLEOTIDE SEQUENCE [LARGE SCALE GENOMIC DNA]</scope>
    <source>
        <strain evidence="9">Phe10_nw2017</strain>
    </source>
</reference>
<gene>
    <name evidence="9" type="ORF">E3A20_14680</name>
</gene>
<evidence type="ECO:0000256" key="2">
    <source>
        <dbReference type="ARBA" id="ARBA00022692"/>
    </source>
</evidence>
<feature type="transmembrane region" description="Helical" evidence="7">
    <location>
        <begin position="180"/>
        <end position="201"/>
    </location>
</feature>
<dbReference type="GO" id="GO:0012505">
    <property type="term" value="C:endomembrane system"/>
    <property type="evidence" value="ECO:0007669"/>
    <property type="project" value="UniProtKB-SubCell"/>
</dbReference>
<evidence type="ECO:0000313" key="10">
    <source>
        <dbReference type="Proteomes" id="UP000321083"/>
    </source>
</evidence>
<reference evidence="9 10" key="1">
    <citation type="submission" date="2019-08" db="EMBL/GenBank/DDBJ databases">
        <title>100 year-old enigma solved: identification of Planctomyces bekefii, the type genus and species of the phylum Planctomycetes.</title>
        <authorList>
            <person name="Svetlana D.N."/>
            <person name="Overmann J."/>
        </authorList>
    </citation>
    <scope>NUCLEOTIDE SEQUENCE [LARGE SCALE GENOMIC DNA]</scope>
    <source>
        <strain evidence="9">Phe10_nw2017</strain>
    </source>
</reference>
<keyword evidence="5" id="KW-1015">Disulfide bond</keyword>
<organism evidence="9 10">
    <name type="scientific">Planctomyces bekefii</name>
    <dbReference type="NCBI Taxonomy" id="1653850"/>
    <lineage>
        <taxon>Bacteria</taxon>
        <taxon>Pseudomonadati</taxon>
        <taxon>Planctomycetota</taxon>
        <taxon>Planctomycetia</taxon>
        <taxon>Planctomycetales</taxon>
        <taxon>Planctomycetaceae</taxon>
        <taxon>Planctomyces</taxon>
    </lineage>
</organism>
<keyword evidence="10" id="KW-1185">Reference proteome</keyword>
<feature type="transmembrane region" description="Helical" evidence="7">
    <location>
        <begin position="265"/>
        <end position="298"/>
    </location>
</feature>
<feature type="transmembrane region" description="Helical" evidence="7">
    <location>
        <begin position="116"/>
        <end position="133"/>
    </location>
</feature>
<feature type="transmembrane region" description="Helical" evidence="7">
    <location>
        <begin position="238"/>
        <end position="259"/>
    </location>
</feature>
<keyword evidence="3 7" id="KW-1133">Transmembrane helix</keyword>
<evidence type="ECO:0000259" key="8">
    <source>
        <dbReference type="SMART" id="SM00752"/>
    </source>
</evidence>
<protein>
    <recommendedName>
        <fullName evidence="8">HTTM-like domain-containing protein</fullName>
    </recommendedName>
</protein>
<feature type="transmembrane region" description="Helical" evidence="7">
    <location>
        <begin position="140"/>
        <end position="160"/>
    </location>
</feature>
<dbReference type="GO" id="GO:0008488">
    <property type="term" value="F:gamma-glutamyl carboxylase activity"/>
    <property type="evidence" value="ECO:0007669"/>
    <property type="project" value="InterPro"/>
</dbReference>
<keyword evidence="4 7" id="KW-0472">Membrane</keyword>
<dbReference type="EMBL" id="SRHE01000285">
    <property type="protein sequence ID" value="TWW09403.1"/>
    <property type="molecule type" value="Genomic_DNA"/>
</dbReference>
<evidence type="ECO:0000256" key="1">
    <source>
        <dbReference type="ARBA" id="ARBA00004127"/>
    </source>
</evidence>
<evidence type="ECO:0000256" key="6">
    <source>
        <dbReference type="ARBA" id="ARBA00023239"/>
    </source>
</evidence>
<keyword evidence="6" id="KW-0456">Lyase</keyword>
<dbReference type="InterPro" id="IPR011020">
    <property type="entry name" value="HTTM-like"/>
</dbReference>
<evidence type="ECO:0000256" key="4">
    <source>
        <dbReference type="ARBA" id="ARBA00023136"/>
    </source>
</evidence>
<dbReference type="SMART" id="SM00752">
    <property type="entry name" value="HTTM"/>
    <property type="match status" value="1"/>
</dbReference>
<feature type="domain" description="HTTM-like" evidence="8">
    <location>
        <begin position="31"/>
        <end position="303"/>
    </location>
</feature>
<dbReference type="Pfam" id="PF05090">
    <property type="entry name" value="HTTM"/>
    <property type="match status" value="1"/>
</dbReference>
<dbReference type="GO" id="GO:0019842">
    <property type="term" value="F:vitamin binding"/>
    <property type="evidence" value="ECO:0007669"/>
    <property type="project" value="TreeGrafter"/>
</dbReference>
<dbReference type="AlphaFoldDB" id="A0A5C6M5D0"/>
<dbReference type="PANTHER" id="PTHR12639:SF7">
    <property type="entry name" value="HTTM DOMAIN-CONTAINING PROTEIN"/>
    <property type="match status" value="1"/>
</dbReference>
<dbReference type="PANTHER" id="PTHR12639">
    <property type="entry name" value="VITAMIN K-DEPENDENT GAMMA-CARBOXYLASE"/>
    <property type="match status" value="1"/>
</dbReference>
<proteinExistence type="predicted"/>
<feature type="transmembrane region" description="Helical" evidence="7">
    <location>
        <begin position="91"/>
        <end position="110"/>
    </location>
</feature>